<evidence type="ECO:0000313" key="3">
    <source>
        <dbReference type="Proteomes" id="UP000782519"/>
    </source>
</evidence>
<dbReference type="Proteomes" id="UP000782519">
    <property type="component" value="Unassembled WGS sequence"/>
</dbReference>
<keyword evidence="1" id="KW-1133">Transmembrane helix</keyword>
<organism evidence="2 3">
    <name type="scientific">Rhodopseudomonas palustris</name>
    <dbReference type="NCBI Taxonomy" id="1076"/>
    <lineage>
        <taxon>Bacteria</taxon>
        <taxon>Pseudomonadati</taxon>
        <taxon>Pseudomonadota</taxon>
        <taxon>Alphaproteobacteria</taxon>
        <taxon>Hyphomicrobiales</taxon>
        <taxon>Nitrobacteraceae</taxon>
        <taxon>Rhodopseudomonas</taxon>
    </lineage>
</organism>
<proteinExistence type="predicted"/>
<feature type="transmembrane region" description="Helical" evidence="1">
    <location>
        <begin position="40"/>
        <end position="60"/>
    </location>
</feature>
<evidence type="ECO:0000256" key="1">
    <source>
        <dbReference type="SAM" id="Phobius"/>
    </source>
</evidence>
<comment type="caution">
    <text evidence="2">The sequence shown here is derived from an EMBL/GenBank/DDBJ whole genome shotgun (WGS) entry which is preliminary data.</text>
</comment>
<feature type="transmembrane region" description="Helical" evidence="1">
    <location>
        <begin position="7"/>
        <end position="28"/>
    </location>
</feature>
<reference evidence="2" key="1">
    <citation type="submission" date="2020-07" db="EMBL/GenBank/DDBJ databases">
        <title>Huge and variable diversity of episymbiotic CPR bacteria and DPANN archaea in groundwater ecosystems.</title>
        <authorList>
            <person name="He C.Y."/>
            <person name="Keren R."/>
            <person name="Whittaker M."/>
            <person name="Farag I.F."/>
            <person name="Doudna J."/>
            <person name="Cate J.H.D."/>
            <person name="Banfield J.F."/>
        </authorList>
    </citation>
    <scope>NUCLEOTIDE SEQUENCE</scope>
    <source>
        <strain evidence="2">NC_groundwater_1818_Pr3_B-0.1um_66_35</strain>
    </source>
</reference>
<keyword evidence="1" id="KW-0812">Transmembrane</keyword>
<keyword evidence="1" id="KW-0472">Membrane</keyword>
<dbReference type="AlphaFoldDB" id="A0A933S122"/>
<sequence length="77" mass="8471">MSIRFQIAALVFLMVNAVVFGVGLVSVLTVPSLARYATDLIPIVVVASFVVSAPLAWMIAPRLRARYWRQQRVAAGR</sequence>
<accession>A0A933S122</accession>
<evidence type="ECO:0000313" key="2">
    <source>
        <dbReference type="EMBL" id="MBI5131099.1"/>
    </source>
</evidence>
<gene>
    <name evidence="2" type="ORF">HZA66_16790</name>
</gene>
<name>A0A933S122_RHOPL</name>
<dbReference type="EMBL" id="JACRJB010000049">
    <property type="protein sequence ID" value="MBI5131099.1"/>
    <property type="molecule type" value="Genomic_DNA"/>
</dbReference>
<protein>
    <submittedName>
        <fullName evidence="2">Uncharacterized protein</fullName>
    </submittedName>
</protein>